<evidence type="ECO:0000313" key="1">
    <source>
        <dbReference type="EMBL" id="SFV90175.1"/>
    </source>
</evidence>
<accession>A0A1W1E883</accession>
<organism evidence="1">
    <name type="scientific">hydrothermal vent metagenome</name>
    <dbReference type="NCBI Taxonomy" id="652676"/>
    <lineage>
        <taxon>unclassified sequences</taxon>
        <taxon>metagenomes</taxon>
        <taxon>ecological metagenomes</taxon>
    </lineage>
</organism>
<reference evidence="1" key="1">
    <citation type="submission" date="2016-10" db="EMBL/GenBank/DDBJ databases">
        <authorList>
            <person name="de Groot N.N."/>
        </authorList>
    </citation>
    <scope>NUCLEOTIDE SEQUENCE</scope>
</reference>
<gene>
    <name evidence="1" type="ORF">MNB_SV-4-1291</name>
</gene>
<dbReference type="EMBL" id="FPIB01000010">
    <property type="protein sequence ID" value="SFV90175.1"/>
    <property type="molecule type" value="Genomic_DNA"/>
</dbReference>
<sequence length="134" mass="15382">MTKRQLEIFEAKQEEWISALELIGGLDIPEEWREIFTTMCLNRCFRRVDHAHLGKMLNIATVNSKSVKFLSIQDKKAGLETLEDLSVKIKDEHERAKAVEVILGKGIKQSRKEIDLIIAMANSTPSLFDMERQP</sequence>
<dbReference type="AlphaFoldDB" id="A0A1W1E883"/>
<name>A0A1W1E883_9ZZZZ</name>
<proteinExistence type="predicted"/>
<protein>
    <submittedName>
        <fullName evidence="1">Uncharacterized protein</fullName>
    </submittedName>
</protein>